<name>A0A934N1I7_9GAMM</name>
<evidence type="ECO:0000313" key="4">
    <source>
        <dbReference type="Proteomes" id="UP000628710"/>
    </source>
</evidence>
<feature type="domain" description="Glycosyl transferase family 1" evidence="1">
    <location>
        <begin position="219"/>
        <end position="379"/>
    </location>
</feature>
<dbReference type="PANTHER" id="PTHR12526:SF638">
    <property type="entry name" value="SPORE COAT PROTEIN SA"/>
    <property type="match status" value="1"/>
</dbReference>
<keyword evidence="4" id="KW-1185">Reference proteome</keyword>
<dbReference type="AlphaFoldDB" id="A0A934N1I7"/>
<dbReference type="GO" id="GO:0016757">
    <property type="term" value="F:glycosyltransferase activity"/>
    <property type="evidence" value="ECO:0007669"/>
    <property type="project" value="InterPro"/>
</dbReference>
<dbReference type="InterPro" id="IPR028098">
    <property type="entry name" value="Glyco_trans_4-like_N"/>
</dbReference>
<dbReference type="PANTHER" id="PTHR12526">
    <property type="entry name" value="GLYCOSYLTRANSFERASE"/>
    <property type="match status" value="1"/>
</dbReference>
<dbReference type="GO" id="GO:1901135">
    <property type="term" value="P:carbohydrate derivative metabolic process"/>
    <property type="evidence" value="ECO:0007669"/>
    <property type="project" value="UniProtKB-ARBA"/>
</dbReference>
<gene>
    <name evidence="3" type="ORF">I8J31_08975</name>
</gene>
<proteinExistence type="predicted"/>
<dbReference type="CDD" id="cd03794">
    <property type="entry name" value="GT4_WbuB-like"/>
    <property type="match status" value="1"/>
</dbReference>
<evidence type="ECO:0000259" key="2">
    <source>
        <dbReference type="Pfam" id="PF13579"/>
    </source>
</evidence>
<dbReference type="RefSeq" id="WP_199468010.1">
    <property type="nucleotide sequence ID" value="NZ_JAEMNX010000009.1"/>
</dbReference>
<dbReference type="Proteomes" id="UP000628710">
    <property type="component" value="Unassembled WGS sequence"/>
</dbReference>
<accession>A0A934N1I7</accession>
<evidence type="ECO:0000313" key="3">
    <source>
        <dbReference type="EMBL" id="MBJ7537802.1"/>
    </source>
</evidence>
<dbReference type="Gene3D" id="3.40.50.2000">
    <property type="entry name" value="Glycogen Phosphorylase B"/>
    <property type="match status" value="2"/>
</dbReference>
<protein>
    <submittedName>
        <fullName evidence="3">Glycosyltransferase family 4 protein</fullName>
    </submittedName>
</protein>
<dbReference type="InterPro" id="IPR001296">
    <property type="entry name" value="Glyco_trans_1"/>
</dbReference>
<comment type="caution">
    <text evidence="3">The sequence shown here is derived from an EMBL/GenBank/DDBJ whole genome shotgun (WGS) entry which is preliminary data.</text>
</comment>
<dbReference type="Pfam" id="PF00534">
    <property type="entry name" value="Glycos_transf_1"/>
    <property type="match status" value="1"/>
</dbReference>
<organism evidence="3 4">
    <name type="scientific">Marinomonas transparens</name>
    <dbReference type="NCBI Taxonomy" id="2795388"/>
    <lineage>
        <taxon>Bacteria</taxon>
        <taxon>Pseudomonadati</taxon>
        <taxon>Pseudomonadota</taxon>
        <taxon>Gammaproteobacteria</taxon>
        <taxon>Oceanospirillales</taxon>
        <taxon>Oceanospirillaceae</taxon>
        <taxon>Marinomonas</taxon>
    </lineage>
</organism>
<dbReference type="SUPFAM" id="SSF53756">
    <property type="entry name" value="UDP-Glycosyltransferase/glycogen phosphorylase"/>
    <property type="match status" value="1"/>
</dbReference>
<feature type="domain" description="Glycosyltransferase subfamily 4-like N-terminal" evidence="2">
    <location>
        <begin position="18"/>
        <end position="198"/>
    </location>
</feature>
<dbReference type="EMBL" id="JAEMNX010000009">
    <property type="protein sequence ID" value="MBJ7537802.1"/>
    <property type="molecule type" value="Genomic_DNA"/>
</dbReference>
<sequence length="405" mass="44111">MIILYFHQHFSTPKGSAGIRSYEMAQRLLKHGHLVTVVCGSYGGGVTGLSHDFDKGRREGFVDGIYVIEFDLSYSNSDGFVKRAMVFLKFALKSIGVALTAKYDVVFATTTPLTAGIPGTFARWLRGKSFVFEVRDLWPELPKAMGVITNPLILGAMSVLEWVSYRSAHRCIGLSPGIVKGIAARGVATDNILTVPNGCDLEIFSDKADVWRPEGVLATDLMAIFTGTHGMANGLNAALDAATELKNRGRNDIKLVLIGQGKLKPELQQRAQQQELSNVIFHDPVNKTKLAGLMASADIGMQLLANVPAFYYGTSPNKFFDYIAAGLPVLNNYPGWLAGMIKDNNCGYAVEPDNASAFADALEHAADNKELLPDMGERALALAKLDFNRHNLADKWVAWVTGVKK</sequence>
<evidence type="ECO:0000259" key="1">
    <source>
        <dbReference type="Pfam" id="PF00534"/>
    </source>
</evidence>
<dbReference type="Pfam" id="PF13579">
    <property type="entry name" value="Glyco_trans_4_4"/>
    <property type="match status" value="1"/>
</dbReference>
<reference evidence="3" key="1">
    <citation type="submission" date="2020-12" db="EMBL/GenBank/DDBJ databases">
        <title>Marinomonas arctica sp. nov., a psychrotolerant bacterium isolated from the Arctic.</title>
        <authorList>
            <person name="Zhang Y."/>
        </authorList>
    </citation>
    <scope>NUCLEOTIDE SEQUENCE</scope>
    <source>
        <strain evidence="3">C1424</strain>
    </source>
</reference>